<comment type="catalytic activity">
    <reaction evidence="1">
        <text>Random hydrolysis of (1-&gt;4)-beta-D-mannosidic linkages in mannans, galactomannans and glucomannans.</text>
        <dbReference type="EC" id="3.2.1.78"/>
    </reaction>
</comment>
<dbReference type="KEGG" id="csl:COCSUDRAFT_53449"/>
<dbReference type="AlphaFoldDB" id="I0YZD0"/>
<evidence type="ECO:0000256" key="4">
    <source>
        <dbReference type="ARBA" id="ARBA00012706"/>
    </source>
</evidence>
<dbReference type="RefSeq" id="XP_005648293.1">
    <property type="nucleotide sequence ID" value="XM_005648236.1"/>
</dbReference>
<evidence type="ECO:0000256" key="2">
    <source>
        <dbReference type="ARBA" id="ARBA00004613"/>
    </source>
</evidence>
<dbReference type="STRING" id="574566.I0YZD0"/>
<keyword evidence="5" id="KW-0964">Secreted</keyword>
<evidence type="ECO:0000256" key="8">
    <source>
        <dbReference type="ARBA" id="ARBA00023295"/>
    </source>
</evidence>
<dbReference type="GO" id="GO:0000272">
    <property type="term" value="P:polysaccharide catabolic process"/>
    <property type="evidence" value="ECO:0007669"/>
    <property type="project" value="InterPro"/>
</dbReference>
<dbReference type="InterPro" id="IPR001547">
    <property type="entry name" value="Glyco_hydro_5"/>
</dbReference>
<name>I0YZD0_COCSC</name>
<evidence type="ECO:0000256" key="7">
    <source>
        <dbReference type="ARBA" id="ARBA00022801"/>
    </source>
</evidence>
<evidence type="ECO:0000256" key="6">
    <source>
        <dbReference type="ARBA" id="ARBA00022729"/>
    </source>
</evidence>
<evidence type="ECO:0000256" key="3">
    <source>
        <dbReference type="ARBA" id="ARBA00005641"/>
    </source>
</evidence>
<organism evidence="11 12">
    <name type="scientific">Coccomyxa subellipsoidea (strain C-169)</name>
    <name type="common">Green microalga</name>
    <dbReference type="NCBI Taxonomy" id="574566"/>
    <lineage>
        <taxon>Eukaryota</taxon>
        <taxon>Viridiplantae</taxon>
        <taxon>Chlorophyta</taxon>
        <taxon>core chlorophytes</taxon>
        <taxon>Trebouxiophyceae</taxon>
        <taxon>Trebouxiophyceae incertae sedis</taxon>
        <taxon>Coccomyxaceae</taxon>
        <taxon>Coccomyxa</taxon>
        <taxon>Coccomyxa subellipsoidea</taxon>
    </lineage>
</organism>
<evidence type="ECO:0000256" key="9">
    <source>
        <dbReference type="RuleBase" id="RU361153"/>
    </source>
</evidence>
<keyword evidence="7 9" id="KW-0378">Hydrolase</keyword>
<evidence type="ECO:0000313" key="11">
    <source>
        <dbReference type="EMBL" id="EIE23749.1"/>
    </source>
</evidence>
<keyword evidence="6" id="KW-0732">Signal</keyword>
<proteinExistence type="inferred from homology"/>
<dbReference type="SUPFAM" id="SSF51445">
    <property type="entry name" value="(Trans)glycosidases"/>
    <property type="match status" value="1"/>
</dbReference>
<evidence type="ECO:0000313" key="12">
    <source>
        <dbReference type="Proteomes" id="UP000007264"/>
    </source>
</evidence>
<dbReference type="GeneID" id="17041741"/>
<accession>I0YZD0</accession>
<comment type="caution">
    <text evidence="11">The sequence shown here is derived from an EMBL/GenBank/DDBJ whole genome shotgun (WGS) entry which is preliminary data.</text>
</comment>
<dbReference type="Gene3D" id="3.20.20.80">
    <property type="entry name" value="Glycosidases"/>
    <property type="match status" value="1"/>
</dbReference>
<sequence length="298" mass="33084">MAWDLINEPFNPGDDTGKVLTAWVDDMANYVKGLDPNHLVMVNSWGYFGASTPALVSENPTDVYAAKFTDTVLFPADRICHGEDSSAILSLPNIDIASMHIYPEYWSFCTSDCKLNINVQGPQTMTANLTEQGFLQLCSPDCRLSFLRRWLNVHLQECKRIGKPLVVGEFGSQRPMAVRNGFYKTLYEELAKAKSSGLPVAGSLLWILSAPGHQDYDGYTVYTDGNNFKHNPQPPHPLPPALPACNAVPNSDFYNEAAYRECASRHVPAPFNNNVDIYNDGWETTIDLIKKQAADMAS</sequence>
<evidence type="ECO:0000256" key="5">
    <source>
        <dbReference type="ARBA" id="ARBA00022525"/>
    </source>
</evidence>
<dbReference type="InterPro" id="IPR017853">
    <property type="entry name" value="GH"/>
</dbReference>
<comment type="similarity">
    <text evidence="3 9">Belongs to the glycosyl hydrolase 5 (cellulase A) family.</text>
</comment>
<dbReference type="PANTHER" id="PTHR31451">
    <property type="match status" value="1"/>
</dbReference>
<dbReference type="EC" id="3.2.1.78" evidence="4"/>
<keyword evidence="8 9" id="KW-0326">Glycosidase</keyword>
<dbReference type="OrthoDB" id="406631at2759"/>
<reference evidence="11 12" key="1">
    <citation type="journal article" date="2012" name="Genome Biol.">
        <title>The genome of the polar eukaryotic microalga coccomyxa subellipsoidea reveals traits of cold adaptation.</title>
        <authorList>
            <person name="Blanc G."/>
            <person name="Agarkova I."/>
            <person name="Grimwood J."/>
            <person name="Kuo A."/>
            <person name="Brueggeman A."/>
            <person name="Dunigan D."/>
            <person name="Gurnon J."/>
            <person name="Ladunga I."/>
            <person name="Lindquist E."/>
            <person name="Lucas S."/>
            <person name="Pangilinan J."/>
            <person name="Proschold T."/>
            <person name="Salamov A."/>
            <person name="Schmutz J."/>
            <person name="Weeks D."/>
            <person name="Yamada T."/>
            <person name="Claverie J.M."/>
            <person name="Grigoriev I."/>
            <person name="Van Etten J."/>
            <person name="Lomsadze A."/>
            <person name="Borodovsky M."/>
        </authorList>
    </citation>
    <scope>NUCLEOTIDE SEQUENCE [LARGE SCALE GENOMIC DNA]</scope>
    <source>
        <strain evidence="11 12">C-169</strain>
    </source>
</reference>
<gene>
    <name evidence="11" type="ORF">COCSUDRAFT_53449</name>
</gene>
<comment type="subcellular location">
    <subcellularLocation>
        <location evidence="2">Secreted</location>
    </subcellularLocation>
</comment>
<keyword evidence="12" id="KW-1185">Reference proteome</keyword>
<dbReference type="GO" id="GO:0005576">
    <property type="term" value="C:extracellular region"/>
    <property type="evidence" value="ECO:0007669"/>
    <property type="project" value="UniProtKB-SubCell"/>
</dbReference>
<dbReference type="GO" id="GO:0016985">
    <property type="term" value="F:mannan endo-1,4-beta-mannosidase activity"/>
    <property type="evidence" value="ECO:0007669"/>
    <property type="project" value="UniProtKB-EC"/>
</dbReference>
<feature type="domain" description="Glycoside hydrolase family 5" evidence="10">
    <location>
        <begin position="2"/>
        <end position="173"/>
    </location>
</feature>
<dbReference type="EMBL" id="AGSI01000007">
    <property type="protein sequence ID" value="EIE23749.1"/>
    <property type="molecule type" value="Genomic_DNA"/>
</dbReference>
<dbReference type="InterPro" id="IPR045053">
    <property type="entry name" value="MAN-like"/>
</dbReference>
<dbReference type="PANTHER" id="PTHR31451:SF39">
    <property type="entry name" value="MANNAN ENDO-1,4-BETA-MANNOSIDASE 1"/>
    <property type="match status" value="1"/>
</dbReference>
<evidence type="ECO:0000256" key="1">
    <source>
        <dbReference type="ARBA" id="ARBA00001678"/>
    </source>
</evidence>
<protein>
    <recommendedName>
        <fullName evidence="4">mannan endo-1,4-beta-mannosidase</fullName>
        <ecNumber evidence="4">3.2.1.78</ecNumber>
    </recommendedName>
</protein>
<dbReference type="Pfam" id="PF00150">
    <property type="entry name" value="Cellulase"/>
    <property type="match status" value="1"/>
</dbReference>
<evidence type="ECO:0000259" key="10">
    <source>
        <dbReference type="Pfam" id="PF00150"/>
    </source>
</evidence>
<dbReference type="Proteomes" id="UP000007264">
    <property type="component" value="Unassembled WGS sequence"/>
</dbReference>